<feature type="transmembrane region" description="Helical" evidence="4">
    <location>
        <begin position="154"/>
        <end position="171"/>
    </location>
</feature>
<accession>A0A517YLM3</accession>
<keyword evidence="5" id="KW-0449">Lipoprotein</keyword>
<feature type="transmembrane region" description="Helical" evidence="4">
    <location>
        <begin position="321"/>
        <end position="339"/>
    </location>
</feature>
<dbReference type="KEGG" id="aagg:ETAA8_62790"/>
<evidence type="ECO:0000313" key="6">
    <source>
        <dbReference type="Proteomes" id="UP000315017"/>
    </source>
</evidence>
<feature type="repeat" description="TPR" evidence="3">
    <location>
        <begin position="487"/>
        <end position="520"/>
    </location>
</feature>
<dbReference type="SMART" id="SM00028">
    <property type="entry name" value="TPR"/>
    <property type="match status" value="4"/>
</dbReference>
<evidence type="ECO:0000313" key="5">
    <source>
        <dbReference type="EMBL" id="QDU31126.1"/>
    </source>
</evidence>
<keyword evidence="4" id="KW-0472">Membrane</keyword>
<dbReference type="EMBL" id="CP036274">
    <property type="protein sequence ID" value="QDU31126.1"/>
    <property type="molecule type" value="Genomic_DNA"/>
</dbReference>
<keyword evidence="4" id="KW-0812">Transmembrane</keyword>
<feature type="transmembrane region" description="Helical" evidence="4">
    <location>
        <begin position="345"/>
        <end position="362"/>
    </location>
</feature>
<dbReference type="InterPro" id="IPR011990">
    <property type="entry name" value="TPR-like_helical_dom_sf"/>
</dbReference>
<gene>
    <name evidence="5" type="ORF">ETAA8_62790</name>
</gene>
<reference evidence="5 6" key="1">
    <citation type="submission" date="2019-02" db="EMBL/GenBank/DDBJ databases">
        <title>Deep-cultivation of Planctomycetes and their phenomic and genomic characterization uncovers novel biology.</title>
        <authorList>
            <person name="Wiegand S."/>
            <person name="Jogler M."/>
            <person name="Boedeker C."/>
            <person name="Pinto D."/>
            <person name="Vollmers J."/>
            <person name="Rivas-Marin E."/>
            <person name="Kohn T."/>
            <person name="Peeters S.H."/>
            <person name="Heuer A."/>
            <person name="Rast P."/>
            <person name="Oberbeckmann S."/>
            <person name="Bunk B."/>
            <person name="Jeske O."/>
            <person name="Meyerdierks A."/>
            <person name="Storesund J.E."/>
            <person name="Kallscheuer N."/>
            <person name="Luecker S."/>
            <person name="Lage O.M."/>
            <person name="Pohl T."/>
            <person name="Merkel B.J."/>
            <person name="Hornburger P."/>
            <person name="Mueller R.-W."/>
            <person name="Bruemmer F."/>
            <person name="Labrenz M."/>
            <person name="Spormann A.M."/>
            <person name="Op den Camp H."/>
            <person name="Overmann J."/>
            <person name="Amann R."/>
            <person name="Jetten M.S.M."/>
            <person name="Mascher T."/>
            <person name="Medema M.H."/>
            <person name="Devos D.P."/>
            <person name="Kaster A.-K."/>
            <person name="Ovreas L."/>
            <person name="Rohde M."/>
            <person name="Galperin M.Y."/>
            <person name="Jogler C."/>
        </authorList>
    </citation>
    <scope>NUCLEOTIDE SEQUENCE [LARGE SCALE GENOMIC DNA]</scope>
    <source>
        <strain evidence="5 6">ETA_A8</strain>
    </source>
</reference>
<evidence type="ECO:0000256" key="3">
    <source>
        <dbReference type="PROSITE-ProRule" id="PRU00339"/>
    </source>
</evidence>
<name>A0A517YLM3_9BACT</name>
<keyword evidence="2 3" id="KW-0802">TPR repeat</keyword>
<feature type="transmembrane region" description="Helical" evidence="4">
    <location>
        <begin position="374"/>
        <end position="394"/>
    </location>
</feature>
<feature type="transmembrane region" description="Helical" evidence="4">
    <location>
        <begin position="115"/>
        <end position="133"/>
    </location>
</feature>
<keyword evidence="1" id="KW-0677">Repeat</keyword>
<evidence type="ECO:0000256" key="4">
    <source>
        <dbReference type="SAM" id="Phobius"/>
    </source>
</evidence>
<dbReference type="Proteomes" id="UP000315017">
    <property type="component" value="Chromosome"/>
</dbReference>
<dbReference type="InterPro" id="IPR019734">
    <property type="entry name" value="TPR_rpt"/>
</dbReference>
<dbReference type="OrthoDB" id="232771at2"/>
<dbReference type="PROSITE" id="PS50005">
    <property type="entry name" value="TPR"/>
    <property type="match status" value="2"/>
</dbReference>
<dbReference type="PANTHER" id="PTHR44227:SF3">
    <property type="entry name" value="PROTEIN O-MANNOSYL-TRANSFERASE TMTC4"/>
    <property type="match status" value="1"/>
</dbReference>
<dbReference type="PANTHER" id="PTHR44227">
    <property type="match status" value="1"/>
</dbReference>
<feature type="transmembrane region" description="Helical" evidence="4">
    <location>
        <begin position="217"/>
        <end position="241"/>
    </location>
</feature>
<dbReference type="Gene3D" id="1.25.40.10">
    <property type="entry name" value="Tetratricopeptide repeat domain"/>
    <property type="match status" value="1"/>
</dbReference>
<evidence type="ECO:0000256" key="1">
    <source>
        <dbReference type="ARBA" id="ARBA00022737"/>
    </source>
</evidence>
<evidence type="ECO:0000256" key="2">
    <source>
        <dbReference type="ARBA" id="ARBA00022803"/>
    </source>
</evidence>
<feature type="transmembrane region" description="Helical" evidence="4">
    <location>
        <begin position="30"/>
        <end position="49"/>
    </location>
</feature>
<feature type="repeat" description="TPR" evidence="3">
    <location>
        <begin position="521"/>
        <end position="554"/>
    </location>
</feature>
<protein>
    <submittedName>
        <fullName evidence="5">Lipoprotein NlpI</fullName>
    </submittedName>
</protein>
<feature type="transmembrane region" description="Helical" evidence="4">
    <location>
        <begin position="414"/>
        <end position="431"/>
    </location>
</feature>
<dbReference type="Pfam" id="PF13371">
    <property type="entry name" value="TPR_9"/>
    <property type="match status" value="1"/>
</dbReference>
<proteinExistence type="predicted"/>
<dbReference type="Pfam" id="PF13432">
    <property type="entry name" value="TPR_16"/>
    <property type="match status" value="1"/>
</dbReference>
<dbReference type="InterPro" id="IPR052346">
    <property type="entry name" value="O-mannosyl-transferase_TMTC"/>
</dbReference>
<sequence>MSKRSRNSPRSEATPIHDSPANSFRKWRTVASIASIVLVVLLAYSNTFWVPFTFDDDQAIVSNITIRDLTNWKMVLWAPPRGGTTTDGRPLLNLSLALNYALHGFDLPGYHATNLALHLANAMLIWGILLEAFQSRFLPLRIRTLGPQISYSTAILWAVHPLLTIAVTYVIQRAEVMMATFYLAAIYCFLRGAHAAKPRPWYVATASLCVIGQGTKEVMVTAPFALVLIDVALVAGSWSAMFRERRFWHVANFVAIPVAFTLIVRQGGRGGTVGTEHPSDRLAYLVLQSESIVNYLKLCYWPSPLIFDYGTVIPPLSASQLPAFIAVASLAMLAVIYFWRQPIVGLLGVLFFLILGPTSSLVPVTTQVTAEHRMYLPLALVLTGSVVALAWALIRFAPLVEDARQQNAVVLNRLRWITAGLTVVLVTLTFFRNTHYRSDFALWQDTALKVPTNLRACRMFGMVLMELGAKEAAIHIFDVAIDSPLATDAYCARSEMLLTAGDFDLAAKDARSALKIDPNCHLALNLLGGLAFKQNDNEAALEFFDRALSYEPKNATYLRNRGGALIHLDRLLEARENYETALAIAPVDPESHFALAMLDLREGRLAMARQGLQQTLYYNANHPGALQSLPDVEKQIILSKNRGP</sequence>
<keyword evidence="4" id="KW-1133">Transmembrane helix</keyword>
<organism evidence="5 6">
    <name type="scientific">Anatilimnocola aggregata</name>
    <dbReference type="NCBI Taxonomy" id="2528021"/>
    <lineage>
        <taxon>Bacteria</taxon>
        <taxon>Pseudomonadati</taxon>
        <taxon>Planctomycetota</taxon>
        <taxon>Planctomycetia</taxon>
        <taxon>Pirellulales</taxon>
        <taxon>Pirellulaceae</taxon>
        <taxon>Anatilimnocola</taxon>
    </lineage>
</organism>
<dbReference type="SUPFAM" id="SSF48452">
    <property type="entry name" value="TPR-like"/>
    <property type="match status" value="1"/>
</dbReference>
<feature type="transmembrane region" description="Helical" evidence="4">
    <location>
        <begin position="247"/>
        <end position="264"/>
    </location>
</feature>
<dbReference type="AlphaFoldDB" id="A0A517YLM3"/>
<keyword evidence="6" id="KW-1185">Reference proteome</keyword>